<dbReference type="RefSeq" id="WP_238217976.1">
    <property type="nucleotide sequence ID" value="NZ_BPUS01000034.1"/>
</dbReference>
<dbReference type="InterPro" id="IPR029016">
    <property type="entry name" value="GAF-like_dom_sf"/>
</dbReference>
<keyword evidence="2" id="KW-0238">DNA-binding</keyword>
<evidence type="ECO:0000313" key="6">
    <source>
        <dbReference type="EMBL" id="GJH30307.1"/>
    </source>
</evidence>
<keyword evidence="3" id="KW-0804">Transcription</keyword>
<name>A0AA37IJA2_9BURK</name>
<dbReference type="InterPro" id="IPR036388">
    <property type="entry name" value="WH-like_DNA-bd_sf"/>
</dbReference>
<dbReference type="SUPFAM" id="SSF55781">
    <property type="entry name" value="GAF domain-like"/>
    <property type="match status" value="1"/>
</dbReference>
<proteinExistence type="predicted"/>
<dbReference type="PANTHER" id="PTHR30136:SF24">
    <property type="entry name" value="HTH-TYPE TRANSCRIPTIONAL REPRESSOR ALLR"/>
    <property type="match status" value="1"/>
</dbReference>
<dbReference type="EMBL" id="BPUS01000034">
    <property type="protein sequence ID" value="GJH30307.1"/>
    <property type="molecule type" value="Genomic_DNA"/>
</dbReference>
<dbReference type="Gene3D" id="3.30.450.40">
    <property type="match status" value="1"/>
</dbReference>
<dbReference type="Pfam" id="PF09339">
    <property type="entry name" value="HTH_IclR"/>
    <property type="match status" value="1"/>
</dbReference>
<dbReference type="AlphaFoldDB" id="A0AA37IJA2"/>
<sequence>MLNVDPQKPESTALRAFAVLEYVAHANTPVSLDDVTHACKLPKPTVFRILSMLFEADLVYREPLGKRYTVGARSAALALDVLRHSTLRSQPHTVLQELVDAVGETCNLTILDGNQVLYLDRVETPMPLRLHLEPGTRVPLHCTASGKLFLMNMTQKQIEALIGKPPYKRFTSRTITEWEPLKEELARARETGVGMHDSELFDDSVAIAVPLSDTSGRVYAALALHGPTSRLDIAACLKLLPDLRGAASAIADAMAPLNKQASHVTQSDSAELL</sequence>
<organism evidence="6 7">
    <name type="scientific">Caballeronia novacaledonica</name>
    <dbReference type="NCBI Taxonomy" id="1544861"/>
    <lineage>
        <taxon>Bacteria</taxon>
        <taxon>Pseudomonadati</taxon>
        <taxon>Pseudomonadota</taxon>
        <taxon>Betaproteobacteria</taxon>
        <taxon>Burkholderiales</taxon>
        <taxon>Burkholderiaceae</taxon>
        <taxon>Caballeronia</taxon>
    </lineage>
</organism>
<evidence type="ECO:0000259" key="5">
    <source>
        <dbReference type="PROSITE" id="PS51078"/>
    </source>
</evidence>
<dbReference type="SMART" id="SM00346">
    <property type="entry name" value="HTH_ICLR"/>
    <property type="match status" value="1"/>
</dbReference>
<dbReference type="GO" id="GO:0045892">
    <property type="term" value="P:negative regulation of DNA-templated transcription"/>
    <property type="evidence" value="ECO:0007669"/>
    <property type="project" value="TreeGrafter"/>
</dbReference>
<gene>
    <name evidence="6" type="ORF">CBA19CS42_37345</name>
</gene>
<dbReference type="SUPFAM" id="SSF46785">
    <property type="entry name" value="Winged helix' DNA-binding domain"/>
    <property type="match status" value="1"/>
</dbReference>
<evidence type="ECO:0000256" key="2">
    <source>
        <dbReference type="ARBA" id="ARBA00023125"/>
    </source>
</evidence>
<dbReference type="PROSITE" id="PS51077">
    <property type="entry name" value="HTH_ICLR"/>
    <property type="match status" value="1"/>
</dbReference>
<evidence type="ECO:0000256" key="3">
    <source>
        <dbReference type="ARBA" id="ARBA00023163"/>
    </source>
</evidence>
<feature type="domain" description="IclR-ED" evidence="5">
    <location>
        <begin position="73"/>
        <end position="256"/>
    </location>
</feature>
<dbReference type="PANTHER" id="PTHR30136">
    <property type="entry name" value="HELIX-TURN-HELIX TRANSCRIPTIONAL REGULATOR, ICLR FAMILY"/>
    <property type="match status" value="1"/>
</dbReference>
<accession>A0AA37IJA2</accession>
<reference evidence="6" key="1">
    <citation type="submission" date="2022-09" db="EMBL/GenBank/DDBJ databases">
        <title>Isolation and characterization of 3-chlorobenzoate degrading bacteria from soils in Shizuoka.</title>
        <authorList>
            <person name="Ifat A."/>
            <person name="Ogawa N."/>
            <person name="Kimbara K."/>
            <person name="Moriuchi R."/>
            <person name="Dohra H."/>
            <person name="Shintani M."/>
        </authorList>
    </citation>
    <scope>NUCLEOTIDE SEQUENCE</scope>
    <source>
        <strain evidence="6">19CS4-2</strain>
    </source>
</reference>
<dbReference type="InterPro" id="IPR005471">
    <property type="entry name" value="Tscrpt_reg_IclR_N"/>
</dbReference>
<evidence type="ECO:0000313" key="7">
    <source>
        <dbReference type="Proteomes" id="UP001055111"/>
    </source>
</evidence>
<dbReference type="InterPro" id="IPR050707">
    <property type="entry name" value="HTH_MetabolicPath_Reg"/>
</dbReference>
<dbReference type="PROSITE" id="PS51078">
    <property type="entry name" value="ICLR_ED"/>
    <property type="match status" value="1"/>
</dbReference>
<dbReference type="GO" id="GO:0003677">
    <property type="term" value="F:DNA binding"/>
    <property type="evidence" value="ECO:0007669"/>
    <property type="project" value="UniProtKB-KW"/>
</dbReference>
<evidence type="ECO:0000256" key="1">
    <source>
        <dbReference type="ARBA" id="ARBA00023015"/>
    </source>
</evidence>
<keyword evidence="1" id="KW-0805">Transcription regulation</keyword>
<dbReference type="Gene3D" id="1.10.10.10">
    <property type="entry name" value="Winged helix-like DNA-binding domain superfamily/Winged helix DNA-binding domain"/>
    <property type="match status" value="1"/>
</dbReference>
<feature type="domain" description="HTH iclR-type" evidence="4">
    <location>
        <begin position="10"/>
        <end position="72"/>
    </location>
</feature>
<comment type="caution">
    <text evidence="6">The sequence shown here is derived from an EMBL/GenBank/DDBJ whole genome shotgun (WGS) entry which is preliminary data.</text>
</comment>
<dbReference type="GO" id="GO:0003700">
    <property type="term" value="F:DNA-binding transcription factor activity"/>
    <property type="evidence" value="ECO:0007669"/>
    <property type="project" value="TreeGrafter"/>
</dbReference>
<dbReference type="Proteomes" id="UP001055111">
    <property type="component" value="Unassembled WGS sequence"/>
</dbReference>
<dbReference type="InterPro" id="IPR014757">
    <property type="entry name" value="Tscrpt_reg_IclR_C"/>
</dbReference>
<protein>
    <submittedName>
        <fullName evidence="6">IclR family transcriptional regulator</fullName>
    </submittedName>
</protein>
<evidence type="ECO:0000259" key="4">
    <source>
        <dbReference type="PROSITE" id="PS51077"/>
    </source>
</evidence>
<dbReference type="InterPro" id="IPR036390">
    <property type="entry name" value="WH_DNA-bd_sf"/>
</dbReference>
<dbReference type="Pfam" id="PF01614">
    <property type="entry name" value="IclR_C"/>
    <property type="match status" value="1"/>
</dbReference>